<keyword evidence="1" id="KW-0732">Signal</keyword>
<name>A0A1B8U627_9FLAO</name>
<dbReference type="STRING" id="996801.BW723_06545"/>
<dbReference type="KEGG" id="prn:BW723_06545"/>
<evidence type="ECO:0000313" key="3">
    <source>
        <dbReference type="Proteomes" id="UP000092612"/>
    </source>
</evidence>
<evidence type="ECO:0000256" key="1">
    <source>
        <dbReference type="SAM" id="SignalP"/>
    </source>
</evidence>
<proteinExistence type="predicted"/>
<comment type="caution">
    <text evidence="2">The sequence shown here is derived from an EMBL/GenBank/DDBJ whole genome shotgun (WGS) entry which is preliminary data.</text>
</comment>
<dbReference type="EMBL" id="LSFL01000005">
    <property type="protein sequence ID" value="OBY67311.1"/>
    <property type="molecule type" value="Genomic_DNA"/>
</dbReference>
<evidence type="ECO:0000313" key="2">
    <source>
        <dbReference type="EMBL" id="OBY67311.1"/>
    </source>
</evidence>
<evidence type="ECO:0008006" key="4">
    <source>
        <dbReference type="Google" id="ProtNLM"/>
    </source>
</evidence>
<feature type="chain" id="PRO_5008616023" description="Secretion system C-terminal sorting domain-containing protein" evidence="1">
    <location>
        <begin position="25"/>
        <end position="193"/>
    </location>
</feature>
<organism evidence="2 3">
    <name type="scientific">Polaribacter reichenbachii</name>
    <dbReference type="NCBI Taxonomy" id="996801"/>
    <lineage>
        <taxon>Bacteria</taxon>
        <taxon>Pseudomonadati</taxon>
        <taxon>Bacteroidota</taxon>
        <taxon>Flavobacteriia</taxon>
        <taxon>Flavobacteriales</taxon>
        <taxon>Flavobacteriaceae</taxon>
    </lineage>
</organism>
<accession>A0A1B8U627</accession>
<protein>
    <recommendedName>
        <fullName evidence="4">Secretion system C-terminal sorting domain-containing protein</fullName>
    </recommendedName>
</protein>
<reference evidence="3" key="1">
    <citation type="submission" date="2016-02" db="EMBL/GenBank/DDBJ databases">
        <title>Paenibacillus sp. LPB0068, isolated from Crassostrea gigas.</title>
        <authorList>
            <person name="Shin S.-K."/>
            <person name="Yi H."/>
        </authorList>
    </citation>
    <scope>NUCLEOTIDE SEQUENCE [LARGE SCALE GENOMIC DNA]</scope>
    <source>
        <strain evidence="3">KCTC 23969</strain>
    </source>
</reference>
<feature type="signal peptide" evidence="1">
    <location>
        <begin position="1"/>
        <end position="24"/>
    </location>
</feature>
<dbReference type="RefSeq" id="WP_068357216.1">
    <property type="nucleotide sequence ID" value="NZ_CP019337.1"/>
</dbReference>
<dbReference type="Proteomes" id="UP000092612">
    <property type="component" value="Unassembled WGS sequence"/>
</dbReference>
<keyword evidence="3" id="KW-1185">Reference proteome</keyword>
<dbReference type="OrthoDB" id="1122048at2"/>
<dbReference type="AlphaFoldDB" id="A0A1B8U627"/>
<sequence>MMTIKRKVLVAVFMLATVLNYANNADGKNVVNTKSVKVVFNEVKKGQQLTIKDVHGVVLYTENVAKEGKLIKTFDFSQLIDGSYTLELEKDFQIIVKSIKIEEGKVILNDASEKVILKPVVRNEDNLLMITKIAFDKQPLDVALYYNNEIIYSETVEGDSILNRVYKLDEALKGDYKVVIQNNGRRYSNEFKI</sequence>
<gene>
    <name evidence="2" type="ORF">LPB301_02945</name>
</gene>